<comment type="caution">
    <text evidence="1">The sequence shown here is derived from an EMBL/GenBank/DDBJ whole genome shotgun (WGS) entry which is preliminary data.</text>
</comment>
<sequence length="227" mass="24381">MTPTQTSDPATGPAVRETGAPLAAGAERPALDAETAEFAQQIADQVASFLLALRAVSQEPDAGRTISLLLLEISQVLLAGARLGAQRDFTPIAEYQPDVGPEADLDEMRLRLAELLGGLDTYAFVFDPYVPEVVEGQLSDDLTSIASDLENGLRHYRAGNVEEALWWWQFSYVSSWGNLAGAALNALLSVVAHDRLDVDLDLDADQVAAADEMLADEMRGGRATTPR</sequence>
<evidence type="ECO:0000313" key="1">
    <source>
        <dbReference type="EMBL" id="MEQ7848942.1"/>
    </source>
</evidence>
<evidence type="ECO:0000313" key="2">
    <source>
        <dbReference type="Proteomes" id="UP001482520"/>
    </source>
</evidence>
<dbReference type="Gene3D" id="1.20.120.1550">
    <property type="entry name" value="Protein of unknown function DUF5063"/>
    <property type="match status" value="1"/>
</dbReference>
<dbReference type="InterPro" id="IPR032025">
    <property type="entry name" value="DUF5063"/>
</dbReference>
<name>A0ABV1P2G3_9ACTN</name>
<dbReference type="InterPro" id="IPR038312">
    <property type="entry name" value="DUF5063_sf"/>
</dbReference>
<proteinExistence type="predicted"/>
<keyword evidence="2" id="KW-1185">Reference proteome</keyword>
<protein>
    <submittedName>
        <fullName evidence="1">DUF5063 domain-containing protein</fullName>
    </submittedName>
</protein>
<dbReference type="RefSeq" id="WP_349805345.1">
    <property type="nucleotide sequence ID" value="NZ_JBEGDP010000024.1"/>
</dbReference>
<dbReference type="Pfam" id="PF16702">
    <property type="entry name" value="DUF5063"/>
    <property type="match status" value="1"/>
</dbReference>
<gene>
    <name evidence="1" type="ORF">V6R90_16805</name>
</gene>
<dbReference type="Proteomes" id="UP001482520">
    <property type="component" value="Unassembled WGS sequence"/>
</dbReference>
<dbReference type="EMBL" id="JBEGDP010000024">
    <property type="protein sequence ID" value="MEQ7848942.1"/>
    <property type="molecule type" value="Genomic_DNA"/>
</dbReference>
<organism evidence="1 2">
    <name type="scientific">Nocardioides kribbensis</name>
    <dbReference type="NCBI Taxonomy" id="305517"/>
    <lineage>
        <taxon>Bacteria</taxon>
        <taxon>Bacillati</taxon>
        <taxon>Actinomycetota</taxon>
        <taxon>Actinomycetes</taxon>
        <taxon>Propionibacteriales</taxon>
        <taxon>Nocardioidaceae</taxon>
        <taxon>Nocardioides</taxon>
    </lineage>
</organism>
<accession>A0ABV1P2G3</accession>
<reference evidence="1 2" key="1">
    <citation type="submission" date="2024-02" db="EMBL/GenBank/DDBJ databases">
        <title>Full genome sequence of Nocardioides kribbensis.</title>
        <authorList>
            <person name="Poletto B.L."/>
            <person name="Silva G."/>
            <person name="Galante D."/>
            <person name="Campos K.R."/>
            <person name="Santos M.B.N."/>
            <person name="Sacchi C.T."/>
        </authorList>
    </citation>
    <scope>NUCLEOTIDE SEQUENCE [LARGE SCALE GENOMIC DNA]</scope>
    <source>
        <strain evidence="1 2">O4R</strain>
    </source>
</reference>